<proteinExistence type="predicted"/>
<dbReference type="Proteomes" id="UP000027265">
    <property type="component" value="Unassembled WGS sequence"/>
</dbReference>
<dbReference type="InterPro" id="IPR027450">
    <property type="entry name" value="AlkB-like"/>
</dbReference>
<gene>
    <name evidence="2" type="ORF">JAAARDRAFT_89332</name>
</gene>
<dbReference type="InParanoid" id="A0A067QAF9"/>
<dbReference type="PANTHER" id="PTHR21052">
    <property type="entry name" value="SPERMATOGENESIS ASSOCIATED 11-RELATED"/>
    <property type="match status" value="1"/>
</dbReference>
<dbReference type="GO" id="GO:0006974">
    <property type="term" value="P:DNA damage response"/>
    <property type="evidence" value="ECO:0007669"/>
    <property type="project" value="InterPro"/>
</dbReference>
<feature type="non-terminal residue" evidence="2">
    <location>
        <position position="1"/>
    </location>
</feature>
<dbReference type="InterPro" id="IPR037151">
    <property type="entry name" value="AlkB-like_sf"/>
</dbReference>
<dbReference type="EMBL" id="KL197709">
    <property type="protein sequence ID" value="KDQ64048.1"/>
    <property type="molecule type" value="Genomic_DNA"/>
</dbReference>
<dbReference type="AlphaFoldDB" id="A0A067QAF9"/>
<dbReference type="FunCoup" id="A0A067QAF9">
    <property type="interactions" value="17"/>
</dbReference>
<feature type="domain" description="Fe2OG dioxygenase" evidence="1">
    <location>
        <begin position="67"/>
        <end position="197"/>
    </location>
</feature>
<dbReference type="PROSITE" id="PS51471">
    <property type="entry name" value="FE2OG_OXY"/>
    <property type="match status" value="1"/>
</dbReference>
<dbReference type="GO" id="GO:0005759">
    <property type="term" value="C:mitochondrial matrix"/>
    <property type="evidence" value="ECO:0007669"/>
    <property type="project" value="TreeGrafter"/>
</dbReference>
<evidence type="ECO:0000313" key="2">
    <source>
        <dbReference type="EMBL" id="KDQ64048.1"/>
    </source>
</evidence>
<dbReference type="GO" id="GO:0006631">
    <property type="term" value="P:fatty acid metabolic process"/>
    <property type="evidence" value="ECO:0007669"/>
    <property type="project" value="TreeGrafter"/>
</dbReference>
<dbReference type="Pfam" id="PF13532">
    <property type="entry name" value="2OG-FeII_Oxy_2"/>
    <property type="match status" value="1"/>
</dbReference>
<name>A0A067QAF9_9AGAM</name>
<evidence type="ECO:0000259" key="1">
    <source>
        <dbReference type="PROSITE" id="PS51471"/>
    </source>
</evidence>
<dbReference type="HOGENOM" id="CLU_052246_2_1_1"/>
<evidence type="ECO:0000313" key="3">
    <source>
        <dbReference type="Proteomes" id="UP000027265"/>
    </source>
</evidence>
<dbReference type="SUPFAM" id="SSF51197">
    <property type="entry name" value="Clavaminate synthase-like"/>
    <property type="match status" value="1"/>
</dbReference>
<dbReference type="InterPro" id="IPR005123">
    <property type="entry name" value="Oxoglu/Fe-dep_dioxygenase_dom"/>
</dbReference>
<dbReference type="Gene3D" id="2.60.120.590">
    <property type="entry name" value="Alpha-ketoglutarate-dependent dioxygenase AlkB-like"/>
    <property type="match status" value="1"/>
</dbReference>
<organism evidence="2 3">
    <name type="scientific">Jaapia argillacea MUCL 33604</name>
    <dbReference type="NCBI Taxonomy" id="933084"/>
    <lineage>
        <taxon>Eukaryota</taxon>
        <taxon>Fungi</taxon>
        <taxon>Dikarya</taxon>
        <taxon>Basidiomycota</taxon>
        <taxon>Agaricomycotina</taxon>
        <taxon>Agaricomycetes</taxon>
        <taxon>Agaricomycetidae</taxon>
        <taxon>Jaapiales</taxon>
        <taxon>Jaapiaceae</taxon>
        <taxon>Jaapia</taxon>
    </lineage>
</organism>
<dbReference type="PANTHER" id="PTHR21052:SF0">
    <property type="entry name" value="ALPHA-KETOGLUTARATE-DEPENDENT DIOXYGENASE ALKB HOMOLOG 7, MITOCHONDRIAL"/>
    <property type="match status" value="1"/>
</dbReference>
<dbReference type="OrthoDB" id="412814at2759"/>
<reference evidence="3" key="1">
    <citation type="journal article" date="2014" name="Proc. Natl. Acad. Sci. U.S.A.">
        <title>Extensive sampling of basidiomycete genomes demonstrates inadequacy of the white-rot/brown-rot paradigm for wood decay fungi.</title>
        <authorList>
            <person name="Riley R."/>
            <person name="Salamov A.A."/>
            <person name="Brown D.W."/>
            <person name="Nagy L.G."/>
            <person name="Floudas D."/>
            <person name="Held B.W."/>
            <person name="Levasseur A."/>
            <person name="Lombard V."/>
            <person name="Morin E."/>
            <person name="Otillar R."/>
            <person name="Lindquist E.A."/>
            <person name="Sun H."/>
            <person name="LaButti K.M."/>
            <person name="Schmutz J."/>
            <person name="Jabbour D."/>
            <person name="Luo H."/>
            <person name="Baker S.E."/>
            <person name="Pisabarro A.G."/>
            <person name="Walton J.D."/>
            <person name="Blanchette R.A."/>
            <person name="Henrissat B."/>
            <person name="Martin F."/>
            <person name="Cullen D."/>
            <person name="Hibbett D.S."/>
            <person name="Grigoriev I.V."/>
        </authorList>
    </citation>
    <scope>NUCLEOTIDE SEQUENCE [LARGE SCALE GENOMIC DNA]</scope>
    <source>
        <strain evidence="3">MUCL 33604</strain>
    </source>
</reference>
<feature type="non-terminal residue" evidence="2">
    <location>
        <position position="205"/>
    </location>
</feature>
<protein>
    <recommendedName>
        <fullName evidence="1">Fe2OG dioxygenase domain-containing protein</fullName>
    </recommendedName>
</protein>
<accession>A0A067QAF9</accession>
<keyword evidence="3" id="KW-1185">Reference proteome</keyword>
<dbReference type="InterPro" id="IPR032870">
    <property type="entry name" value="ALKBH7-like"/>
</dbReference>
<sequence length="205" mass="22618">QCISTFFPPTSASNQVMLFTRANSPSPSIPSFLTDLLGIISETLGPVVPADVYKLLFDPYGNGGGERARQVIVNLYEIGEGISPHVDLLDRYGDGIVGVSFGSGCVMQFEEVSRCQGERVEGGREQYDVYLPPRSVIIMTGKARYEVTHGIEGRLADFVELAGQEGNEKPDERDESQMRGEWLERTRRVSVTFRWLLPGADVVGK</sequence>